<evidence type="ECO:0000313" key="2">
    <source>
        <dbReference type="EMBL" id="MBR7781709.1"/>
    </source>
</evidence>
<sequence>MTTLSLAATLIALQASSLTVTQMPQTAQAWATAARKDVEAAYQLTKENHPGMYDPQNPGFILQLDKARDDAIAMSQQVTEANGYMAVIAKFSTLLQDGHAGAFNTLPESFTTIRWPGFNASWRGNGLRVFRSDLPEVPKGAQILACDGIAIEDLIKQRVFQYRGLQDVPGQWWSLAGDVMTDNQNPFLNPLNACEIRINGNTKKIRLQWTVRPEEGWQWRRESKFGDRLPIGMRWITPEMAWIALPNFTPDQDQIKLYEQMLDQIKSEREKLLKSRMIVIDLRHNQGGYGSWAVRTAQALWGESVFERLKASYFAETRTWRRASIQNVEAMELEPEAMIKRGMPEYVEYVRWLAKGLRTAYNNGEPFYIEGNEKTPLPKGLTRNQAMQIALQPQAGDLPQLTTPVWVIVPGDCASSCLDAIDYFKFFLNTKLIGAPSSVDSTYMEVRYQPTASGMTKVILPGKIVVNRPRKNGDYYLPDVLHSDLDWSTQSFEKHLKAIAETRN</sequence>
<evidence type="ECO:0000256" key="1">
    <source>
        <dbReference type="SAM" id="SignalP"/>
    </source>
</evidence>
<protein>
    <recommendedName>
        <fullName evidence="4">Tail specific protease domain-containing protein</fullName>
    </recommendedName>
</protein>
<keyword evidence="3" id="KW-1185">Reference proteome</keyword>
<organism evidence="2 3">
    <name type="scientific">Undibacterium luofuense</name>
    <dbReference type="NCBI Taxonomy" id="2828733"/>
    <lineage>
        <taxon>Bacteria</taxon>
        <taxon>Pseudomonadati</taxon>
        <taxon>Pseudomonadota</taxon>
        <taxon>Betaproteobacteria</taxon>
        <taxon>Burkholderiales</taxon>
        <taxon>Oxalobacteraceae</taxon>
        <taxon>Undibacterium</taxon>
    </lineage>
</organism>
<accession>A0A941DKH7</accession>
<gene>
    <name evidence="2" type="ORF">KDM89_06130</name>
</gene>
<dbReference type="AlphaFoldDB" id="A0A941DKH7"/>
<keyword evidence="1" id="KW-0732">Signal</keyword>
<proteinExistence type="predicted"/>
<feature type="signal peptide" evidence="1">
    <location>
        <begin position="1"/>
        <end position="17"/>
    </location>
</feature>
<dbReference type="RefSeq" id="WP_212687056.1">
    <property type="nucleotide sequence ID" value="NZ_JAGSPN010000003.1"/>
</dbReference>
<comment type="caution">
    <text evidence="2">The sequence shown here is derived from an EMBL/GenBank/DDBJ whole genome shotgun (WGS) entry which is preliminary data.</text>
</comment>
<dbReference type="Proteomes" id="UP000680067">
    <property type="component" value="Unassembled WGS sequence"/>
</dbReference>
<evidence type="ECO:0008006" key="4">
    <source>
        <dbReference type="Google" id="ProtNLM"/>
    </source>
</evidence>
<dbReference type="EMBL" id="JAGSPN010000003">
    <property type="protein sequence ID" value="MBR7781709.1"/>
    <property type="molecule type" value="Genomic_DNA"/>
</dbReference>
<name>A0A941DKH7_9BURK</name>
<evidence type="ECO:0000313" key="3">
    <source>
        <dbReference type="Proteomes" id="UP000680067"/>
    </source>
</evidence>
<dbReference type="Gene3D" id="3.90.226.10">
    <property type="entry name" value="2-enoyl-CoA Hydratase, Chain A, domain 1"/>
    <property type="match status" value="1"/>
</dbReference>
<dbReference type="InterPro" id="IPR029045">
    <property type="entry name" value="ClpP/crotonase-like_dom_sf"/>
</dbReference>
<dbReference type="SUPFAM" id="SSF52096">
    <property type="entry name" value="ClpP/crotonase"/>
    <property type="match status" value="1"/>
</dbReference>
<reference evidence="2" key="1">
    <citation type="submission" date="2021-04" db="EMBL/GenBank/DDBJ databases">
        <title>novel species isolated from subtropical streams in China.</title>
        <authorList>
            <person name="Lu H."/>
        </authorList>
    </citation>
    <scope>NUCLEOTIDE SEQUENCE</scope>
    <source>
        <strain evidence="2">LFS511W</strain>
    </source>
</reference>
<feature type="chain" id="PRO_5037191180" description="Tail specific protease domain-containing protein" evidence="1">
    <location>
        <begin position="18"/>
        <end position="504"/>
    </location>
</feature>